<evidence type="ECO:0000259" key="2">
    <source>
        <dbReference type="PROSITE" id="PS50878"/>
    </source>
</evidence>
<dbReference type="Pfam" id="PF03372">
    <property type="entry name" value="Exo_endo_phos"/>
    <property type="match status" value="1"/>
</dbReference>
<feature type="region of interest" description="Disordered" evidence="1">
    <location>
        <begin position="1"/>
        <end position="48"/>
    </location>
</feature>
<dbReference type="InterPro" id="IPR012677">
    <property type="entry name" value="Nucleotide-bd_a/b_plait_sf"/>
</dbReference>
<feature type="compositionally biased region" description="Basic and acidic residues" evidence="1">
    <location>
        <begin position="192"/>
        <end position="202"/>
    </location>
</feature>
<keyword evidence="4" id="KW-1185">Reference proteome</keyword>
<gene>
    <name evidence="3" type="ORF">SLEP1_g18404</name>
</gene>
<name>A0AAV5J7W7_9ROSI</name>
<dbReference type="EMBL" id="BPVZ01000025">
    <property type="protein sequence ID" value="GKV06519.1"/>
    <property type="molecule type" value="Genomic_DNA"/>
</dbReference>
<proteinExistence type="predicted"/>
<comment type="caution">
    <text evidence="3">The sequence shown here is derived from an EMBL/GenBank/DDBJ whole genome shotgun (WGS) entry which is preliminary data.</text>
</comment>
<feature type="compositionally biased region" description="Basic and acidic residues" evidence="1">
    <location>
        <begin position="327"/>
        <end position="357"/>
    </location>
</feature>
<dbReference type="SUPFAM" id="SSF56219">
    <property type="entry name" value="DNase I-like"/>
    <property type="match status" value="1"/>
</dbReference>
<dbReference type="SUPFAM" id="SSF54928">
    <property type="entry name" value="RNA-binding domain, RBD"/>
    <property type="match status" value="1"/>
</dbReference>
<feature type="region of interest" description="Disordered" evidence="1">
    <location>
        <begin position="318"/>
        <end position="357"/>
    </location>
</feature>
<protein>
    <recommendedName>
        <fullName evidence="2">Reverse transcriptase domain-containing protein</fullName>
    </recommendedName>
</protein>
<evidence type="ECO:0000313" key="3">
    <source>
        <dbReference type="EMBL" id="GKV06519.1"/>
    </source>
</evidence>
<feature type="domain" description="Reverse transcriptase" evidence="2">
    <location>
        <begin position="871"/>
        <end position="1149"/>
    </location>
</feature>
<dbReference type="GO" id="GO:0003824">
    <property type="term" value="F:catalytic activity"/>
    <property type="evidence" value="ECO:0007669"/>
    <property type="project" value="InterPro"/>
</dbReference>
<dbReference type="Proteomes" id="UP001054252">
    <property type="component" value="Unassembled WGS sequence"/>
</dbReference>
<dbReference type="PANTHER" id="PTHR33116:SF75">
    <property type="entry name" value="RIBONUCLEASE H PROTEIN"/>
    <property type="match status" value="1"/>
</dbReference>
<evidence type="ECO:0000313" key="4">
    <source>
        <dbReference type="Proteomes" id="UP001054252"/>
    </source>
</evidence>
<dbReference type="GO" id="GO:0003676">
    <property type="term" value="F:nucleic acid binding"/>
    <property type="evidence" value="ECO:0007669"/>
    <property type="project" value="InterPro"/>
</dbReference>
<dbReference type="PROSITE" id="PS50878">
    <property type="entry name" value="RT_POL"/>
    <property type="match status" value="1"/>
</dbReference>
<sequence length="1394" mass="160363">MRGRERGRADRSRAREGRTARNWELSRNQRGNRQERGNGHSRRRSEKRQEAWGYDKRVYNQATVFFFTNFPDEWSYGSMWETFCKHGRVLDIYSPPRKSKLGKRFGFVRFLDVKNEGVLERQLDQIRVGMTKLWVNRPRFRETKERSREDRKPVENAHVKPWRSYAEVVKGKYRMEEEPMKQTKSATVGGVDQHKQRDRDTQKWPTQAWKMRNKERANVGLEFRVKEEELTWLEGCYVITTYSMELIPTLQEKFFMEGYFSCKVRPIGGRLVLLEGGDKEEMKDLVELALEWLGQWFEDIKPWNPKLVARERQSSKCVDGKVEDDDKDRRSNVESKNEKVADVESDSRSAEESIKQSDNECIVADIGNTLGLLINSQEETTEEHAWGGGAKWATNIGPGATKKKEVSKVKGAGAEREKTEDKSDNEEEVQRGDGSFVGVETHGEEQSFWQGFESETGQVKAWMGRTERKSKKQRRKRMRSCSKQRSQSRIAALKIEIDACELRLKVARESRSRGLQRELVLPKEITRMRSCEGLKLWRSGTGRVVGKEGKKRGVRELVAREKVDFLSVQESKVEVVDAQLCRALWGSDSFEWVAQPSKGMAGGLICIWNPELLKKDRIIEGDNFIGIFEFWGVANTPVYIINIYFLCDLAGKRALWATLKILILENGGNWCLMGDFNAVRNEQEWRGGSIRRDMPEFDKFISDCGLVDLPLIGRKFTWYQTNGATMSRLERFLLSEEWCLNWEDVKQWGLNCSYSDHCPIVLKNQIINWGPKPFRELLEEVKEIKEGVAKHFESLFQEEEWNHPVLDGIEFKKISAEEGSMLEAPFKEEEVKQAVWSCESSKAPGPDGFNFKFIKEMWEVIKGDILGFVDDFQKHGKLVKWVNSSFIVLIPKVDNPQKIEEFRPISLVGVMYKIIAKLLAHRLSSVLNGVIGENQMAFIGGRQLADSVVIANETTDEAQKRKQAGFVIKLDFKKAYDKVCWAFLDYMMLRLGFGQKWRGWMTECLKTAEVLVLLNGSTTRQFGMQRGLRQGDPLSPFLFLIVAEGLNGIIKSVISHGLFEGITVGQSGLKVTHLQFADDTIVFGKASEENIWAVKCIMRIFEIVSGLKINFGKSLLMGINVSNDWMKKMSIIMNCKQGVLPCKYLGMPIGGRYRSIAMWKPIIDAFKKKLASWKTRFISLGGRITLLNSVLSSLPVFIMSVRLLPKGLILLLDKIRRSFLWGARDGCKKINWVCWENVCKNKMEGGLGVKDLRIFNLALLGKWWSRLAGGEDGFLYKVIREKYGYEAGNWLNWIERRCNRRSLWWRDVCHLDHLYHRKIGWLSGGYRLKLGEGKSQNQEHFPNGSLEQREMDLVTTVEKNHLFLGGRIIIGAVGSIRGKPTNLWKSRSLGVEAQ</sequence>
<dbReference type="Pfam" id="PF00078">
    <property type="entry name" value="RVT_1"/>
    <property type="match status" value="1"/>
</dbReference>
<feature type="region of interest" description="Disordered" evidence="1">
    <location>
        <begin position="179"/>
        <end position="205"/>
    </location>
</feature>
<dbReference type="InterPro" id="IPR036691">
    <property type="entry name" value="Endo/exonu/phosph_ase_sf"/>
</dbReference>
<dbReference type="InterPro" id="IPR035979">
    <property type="entry name" value="RBD_domain_sf"/>
</dbReference>
<dbReference type="InterPro" id="IPR000477">
    <property type="entry name" value="RT_dom"/>
</dbReference>
<feature type="region of interest" description="Disordered" evidence="1">
    <location>
        <begin position="459"/>
        <end position="485"/>
    </location>
</feature>
<feature type="compositionally biased region" description="Basic and acidic residues" evidence="1">
    <location>
        <begin position="1"/>
        <end position="21"/>
    </location>
</feature>
<dbReference type="PANTHER" id="PTHR33116">
    <property type="entry name" value="REVERSE TRANSCRIPTASE ZINC-BINDING DOMAIN-CONTAINING PROTEIN-RELATED-RELATED"/>
    <property type="match status" value="1"/>
</dbReference>
<dbReference type="Gene3D" id="3.30.70.330">
    <property type="match status" value="1"/>
</dbReference>
<accession>A0AAV5J7W7</accession>
<feature type="compositionally biased region" description="Basic residues" evidence="1">
    <location>
        <begin position="468"/>
        <end position="482"/>
    </location>
</feature>
<reference evidence="3 4" key="1">
    <citation type="journal article" date="2021" name="Commun. Biol.">
        <title>The genome of Shorea leprosula (Dipterocarpaceae) highlights the ecological relevance of drought in aseasonal tropical rainforests.</title>
        <authorList>
            <person name="Ng K.K.S."/>
            <person name="Kobayashi M.J."/>
            <person name="Fawcett J.A."/>
            <person name="Hatakeyama M."/>
            <person name="Paape T."/>
            <person name="Ng C.H."/>
            <person name="Ang C.C."/>
            <person name="Tnah L.H."/>
            <person name="Lee C.T."/>
            <person name="Nishiyama T."/>
            <person name="Sese J."/>
            <person name="O'Brien M.J."/>
            <person name="Copetti D."/>
            <person name="Mohd Noor M.I."/>
            <person name="Ong R.C."/>
            <person name="Putra M."/>
            <person name="Sireger I.Z."/>
            <person name="Indrioko S."/>
            <person name="Kosugi Y."/>
            <person name="Izuno A."/>
            <person name="Isagi Y."/>
            <person name="Lee S.L."/>
            <person name="Shimizu K.K."/>
        </authorList>
    </citation>
    <scope>NUCLEOTIDE SEQUENCE [LARGE SCALE GENOMIC DNA]</scope>
    <source>
        <strain evidence="3">214</strain>
    </source>
</reference>
<dbReference type="CDD" id="cd01650">
    <property type="entry name" value="RT_nLTR_like"/>
    <property type="match status" value="1"/>
</dbReference>
<feature type="region of interest" description="Disordered" evidence="1">
    <location>
        <begin position="381"/>
        <end position="437"/>
    </location>
</feature>
<feature type="compositionally biased region" description="Basic and acidic residues" evidence="1">
    <location>
        <begin position="402"/>
        <end position="422"/>
    </location>
</feature>
<evidence type="ECO:0000256" key="1">
    <source>
        <dbReference type="SAM" id="MobiDB-lite"/>
    </source>
</evidence>
<dbReference type="Gene3D" id="3.60.10.10">
    <property type="entry name" value="Endonuclease/exonuclease/phosphatase"/>
    <property type="match status" value="1"/>
</dbReference>
<organism evidence="3 4">
    <name type="scientific">Rubroshorea leprosula</name>
    <dbReference type="NCBI Taxonomy" id="152421"/>
    <lineage>
        <taxon>Eukaryota</taxon>
        <taxon>Viridiplantae</taxon>
        <taxon>Streptophyta</taxon>
        <taxon>Embryophyta</taxon>
        <taxon>Tracheophyta</taxon>
        <taxon>Spermatophyta</taxon>
        <taxon>Magnoliopsida</taxon>
        <taxon>eudicotyledons</taxon>
        <taxon>Gunneridae</taxon>
        <taxon>Pentapetalae</taxon>
        <taxon>rosids</taxon>
        <taxon>malvids</taxon>
        <taxon>Malvales</taxon>
        <taxon>Dipterocarpaceae</taxon>
        <taxon>Rubroshorea</taxon>
    </lineage>
</organism>
<dbReference type="InterPro" id="IPR005135">
    <property type="entry name" value="Endo/exonuclease/phosphatase"/>
</dbReference>
<dbReference type="CDD" id="cd00590">
    <property type="entry name" value="RRM_SF"/>
    <property type="match status" value="1"/>
</dbReference>